<dbReference type="InterPro" id="IPR039420">
    <property type="entry name" value="WalR-like"/>
</dbReference>
<dbReference type="Proteomes" id="UP000253061">
    <property type="component" value="Unassembled WGS sequence"/>
</dbReference>
<dbReference type="InterPro" id="IPR001789">
    <property type="entry name" value="Sig_transdc_resp-reg_receiver"/>
</dbReference>
<accession>A0A367V5X5</accession>
<dbReference type="CDD" id="cd17535">
    <property type="entry name" value="REC_NarL-like"/>
    <property type="match status" value="1"/>
</dbReference>
<dbReference type="AlphaFoldDB" id="A0A367V5X5"/>
<dbReference type="EMBL" id="JPWB01000007">
    <property type="protein sequence ID" value="RCK20587.1"/>
    <property type="molecule type" value="Genomic_DNA"/>
</dbReference>
<dbReference type="PANTHER" id="PTHR43214">
    <property type="entry name" value="TWO-COMPONENT RESPONSE REGULATOR"/>
    <property type="match status" value="1"/>
</dbReference>
<dbReference type="InterPro" id="IPR058245">
    <property type="entry name" value="NreC/VraR/RcsB-like_REC"/>
</dbReference>
<dbReference type="SUPFAM" id="SSF52172">
    <property type="entry name" value="CheY-like"/>
    <property type="match status" value="1"/>
</dbReference>
<evidence type="ECO:0000259" key="4">
    <source>
        <dbReference type="PROSITE" id="PS50110"/>
    </source>
</evidence>
<evidence type="ECO:0000313" key="5">
    <source>
        <dbReference type="EMBL" id="RCK20587.1"/>
    </source>
</evidence>
<dbReference type="GO" id="GO:0006355">
    <property type="term" value="P:regulation of DNA-templated transcription"/>
    <property type="evidence" value="ECO:0007669"/>
    <property type="project" value="InterPro"/>
</dbReference>
<dbReference type="InterPro" id="IPR036388">
    <property type="entry name" value="WH-like_DNA-bd_sf"/>
</dbReference>
<keyword evidence="1 3" id="KW-0597">Phosphoprotein</keyword>
<dbReference type="Gene3D" id="1.10.10.10">
    <property type="entry name" value="Winged helix-like DNA-binding domain superfamily/Winged helix DNA-binding domain"/>
    <property type="match status" value="1"/>
</dbReference>
<feature type="domain" description="Response regulatory" evidence="4">
    <location>
        <begin position="2"/>
        <end position="123"/>
    </location>
</feature>
<keyword evidence="2" id="KW-0238">DNA-binding</keyword>
<dbReference type="GO" id="GO:0000160">
    <property type="term" value="P:phosphorelay signal transduction system"/>
    <property type="evidence" value="ECO:0007669"/>
    <property type="project" value="InterPro"/>
</dbReference>
<evidence type="ECO:0000313" key="6">
    <source>
        <dbReference type="Proteomes" id="UP000253061"/>
    </source>
</evidence>
<gene>
    <name evidence="5" type="ORF">TH6_16160</name>
</gene>
<dbReference type="SUPFAM" id="SSF46894">
    <property type="entry name" value="C-terminal effector domain of the bipartite response regulators"/>
    <property type="match status" value="1"/>
</dbReference>
<dbReference type="Pfam" id="PF00072">
    <property type="entry name" value="Response_reg"/>
    <property type="match status" value="1"/>
</dbReference>
<reference evidence="5 6" key="1">
    <citation type="submission" date="2014-07" db="EMBL/GenBank/DDBJ databases">
        <title>Draft genome sequence of Thalassospira profundimaris R8-17.</title>
        <authorList>
            <person name="Lai Q."/>
            <person name="Shao Z."/>
        </authorList>
    </citation>
    <scope>NUCLEOTIDE SEQUENCE [LARGE SCALE GENOMIC DNA]</scope>
    <source>
        <strain evidence="5 6">R8-17</strain>
    </source>
</reference>
<dbReference type="InterPro" id="IPR000792">
    <property type="entry name" value="Tscrpt_reg_LuxR_C"/>
</dbReference>
<proteinExistence type="predicted"/>
<dbReference type="PROSITE" id="PS50110">
    <property type="entry name" value="RESPONSE_REGULATORY"/>
    <property type="match status" value="1"/>
</dbReference>
<evidence type="ECO:0000256" key="3">
    <source>
        <dbReference type="PROSITE-ProRule" id="PRU00169"/>
    </source>
</evidence>
<dbReference type="SMART" id="SM00421">
    <property type="entry name" value="HTH_LUXR"/>
    <property type="match status" value="1"/>
</dbReference>
<dbReference type="GO" id="GO:0003677">
    <property type="term" value="F:DNA binding"/>
    <property type="evidence" value="ECO:0007669"/>
    <property type="project" value="UniProtKB-KW"/>
</dbReference>
<dbReference type="RefSeq" id="WP_062954863.1">
    <property type="nucleotide sequence ID" value="NZ_JPWB01000007.1"/>
</dbReference>
<comment type="caution">
    <text evidence="5">The sequence shown here is derived from an EMBL/GenBank/DDBJ whole genome shotgun (WGS) entry which is preliminary data.</text>
</comment>
<evidence type="ECO:0000256" key="1">
    <source>
        <dbReference type="ARBA" id="ARBA00022553"/>
    </source>
</evidence>
<name>A0A367V5X5_9PROT</name>
<protein>
    <submittedName>
        <fullName evidence="5">Chemotaxis protein CheY</fullName>
    </submittedName>
</protein>
<feature type="modified residue" description="4-aspartylphosphate" evidence="3">
    <location>
        <position position="54"/>
    </location>
</feature>
<dbReference type="PANTHER" id="PTHR43214:SF37">
    <property type="entry name" value="TRANSCRIPTIONAL REGULATORY PROTEIN YDFI"/>
    <property type="match status" value="1"/>
</dbReference>
<sequence>MKILLVEDDNMHADFLLEIVEQTLPEFDEILVANNGKEAETLAHRHQITAIVMDLRMKEHNGIEAARTIWAGRPNTRILFWSNYSDEAYLRGITRIVPDQAAYGYVLKTATQDKMRLALRAVLIEAQIVVDREVHQIQAQQMRSRSALTEFEYLILLDLALGLPDKAIAMRRKLSLRTVQNRLLSLYDKLDVEAHDQNEMGVVLNKRTRAVSSAIARKIINREGLITANKELSVWLERPSVSQD</sequence>
<evidence type="ECO:0000256" key="2">
    <source>
        <dbReference type="ARBA" id="ARBA00023125"/>
    </source>
</evidence>
<organism evidence="5 6">
    <name type="scientific">Thalassospira profundimaris</name>
    <dbReference type="NCBI Taxonomy" id="502049"/>
    <lineage>
        <taxon>Bacteria</taxon>
        <taxon>Pseudomonadati</taxon>
        <taxon>Pseudomonadota</taxon>
        <taxon>Alphaproteobacteria</taxon>
        <taxon>Rhodospirillales</taxon>
        <taxon>Thalassospiraceae</taxon>
        <taxon>Thalassospira</taxon>
    </lineage>
</organism>
<dbReference type="InterPro" id="IPR016032">
    <property type="entry name" value="Sig_transdc_resp-reg_C-effctor"/>
</dbReference>
<dbReference type="SMART" id="SM00448">
    <property type="entry name" value="REC"/>
    <property type="match status" value="1"/>
</dbReference>
<dbReference type="Gene3D" id="3.40.50.2300">
    <property type="match status" value="1"/>
</dbReference>
<dbReference type="InterPro" id="IPR011006">
    <property type="entry name" value="CheY-like_superfamily"/>
</dbReference>